<dbReference type="InterPro" id="IPR010427">
    <property type="entry name" value="DUF1023"/>
</dbReference>
<evidence type="ECO:0000259" key="1">
    <source>
        <dbReference type="Pfam" id="PF06259"/>
    </source>
</evidence>
<reference evidence="2 3" key="1">
    <citation type="submission" date="2023-05" db="EMBL/GenBank/DDBJ databases">
        <title>Corynebacterium suedekumii sp. nov. and Corynebacterium breve sp. nov. isolated from raw cow's milk.</title>
        <authorList>
            <person name="Baer M.K."/>
            <person name="Mehl L."/>
            <person name="Hellmuth R."/>
            <person name="Marke G."/>
            <person name="Lipski A."/>
        </authorList>
    </citation>
    <scope>NUCLEOTIDE SEQUENCE [LARGE SCALE GENOMIC DNA]</scope>
    <source>
        <strain evidence="2 3">LM112</strain>
    </source>
</reference>
<gene>
    <name evidence="2" type="ORF">QP029_02790</name>
</gene>
<dbReference type="GO" id="GO:0016787">
    <property type="term" value="F:hydrolase activity"/>
    <property type="evidence" value="ECO:0007669"/>
    <property type="project" value="UniProtKB-KW"/>
</dbReference>
<organism evidence="2 3">
    <name type="scientific">Corynebacterium suedekumii</name>
    <dbReference type="NCBI Taxonomy" id="3049801"/>
    <lineage>
        <taxon>Bacteria</taxon>
        <taxon>Bacillati</taxon>
        <taxon>Actinomycetota</taxon>
        <taxon>Actinomycetes</taxon>
        <taxon>Mycobacteriales</taxon>
        <taxon>Corynebacteriaceae</taxon>
        <taxon>Corynebacterium</taxon>
    </lineage>
</organism>
<dbReference type="InterPro" id="IPR029058">
    <property type="entry name" value="AB_hydrolase_fold"/>
</dbReference>
<dbReference type="SUPFAM" id="SSF53474">
    <property type="entry name" value="alpha/beta-Hydrolases"/>
    <property type="match status" value="1"/>
</dbReference>
<dbReference type="Proteomes" id="UP001238805">
    <property type="component" value="Chromosome"/>
</dbReference>
<proteinExistence type="predicted"/>
<keyword evidence="2" id="KW-0378">Hydrolase</keyword>
<dbReference type="RefSeq" id="WP_284875353.1">
    <property type="nucleotide sequence ID" value="NZ_CP126970.1"/>
</dbReference>
<protein>
    <submittedName>
        <fullName evidence="2">Alpha/beta hydrolase</fullName>
    </submittedName>
</protein>
<name>A0ABY8VRG0_9CORY</name>
<dbReference type="EMBL" id="CP126970">
    <property type="protein sequence ID" value="WIM70773.1"/>
    <property type="molecule type" value="Genomic_DNA"/>
</dbReference>
<accession>A0ABY8VRG0</accession>
<feature type="domain" description="DUF1023" evidence="1">
    <location>
        <begin position="185"/>
        <end position="342"/>
    </location>
</feature>
<sequence length="393" mass="40897">MTLLDAPSLRTAAVTLTADSRRLLDQVSFLGREWEDIPAAGFAGDAATATIVRLHHLTTPLSVPAGQMHEVADVLDVAAALQADLDEAVARAIEVADRFTDTAPLVTLLLRDLRGLGDLLDFTCARQIDLLCTQLTPGPVRRLGDAGELSVDAIHELALLDASPEIATLAAEHPDLRLLETSDGHLVAAVGPLDTAASVTTIVAGVGSSDPQGWPTQIHRARSVAAATGGATVLWLGYTAPSSLAHGVPRSVAEHAAPHLRQFQADLAARNPGQHRTVVAWSYGSVVAGEAAGGAASTRGLHADDLVLVGSPGVGVNHASDLQLIGEEPQVHAVTNPRDPIGLVTTPIDGIHGKDPTSPEFGARVWTGDPTGGHSSYWEDPEFLANLGSLARD</sequence>
<evidence type="ECO:0000313" key="3">
    <source>
        <dbReference type="Proteomes" id="UP001238805"/>
    </source>
</evidence>
<dbReference type="Pfam" id="PF06259">
    <property type="entry name" value="Abhydrolase_8"/>
    <property type="match status" value="1"/>
</dbReference>
<evidence type="ECO:0000313" key="2">
    <source>
        <dbReference type="EMBL" id="WIM70773.1"/>
    </source>
</evidence>
<keyword evidence="3" id="KW-1185">Reference proteome</keyword>
<dbReference type="Gene3D" id="3.40.50.1820">
    <property type="entry name" value="alpha/beta hydrolase"/>
    <property type="match status" value="1"/>
</dbReference>